<evidence type="ECO:0000313" key="1">
    <source>
        <dbReference type="EMBL" id="KAH3820452.1"/>
    </source>
</evidence>
<reference evidence="1" key="2">
    <citation type="submission" date="2020-11" db="EMBL/GenBank/DDBJ databases">
        <authorList>
            <person name="McCartney M.A."/>
            <person name="Auch B."/>
            <person name="Kono T."/>
            <person name="Mallez S."/>
            <person name="Becker A."/>
            <person name="Gohl D.M."/>
            <person name="Silverstein K.A.T."/>
            <person name="Koren S."/>
            <person name="Bechman K.B."/>
            <person name="Herman A."/>
            <person name="Abrahante J.E."/>
            <person name="Garbe J."/>
        </authorList>
    </citation>
    <scope>NUCLEOTIDE SEQUENCE</scope>
    <source>
        <strain evidence="1">Duluth1</strain>
        <tissue evidence="1">Whole animal</tissue>
    </source>
</reference>
<dbReference type="AlphaFoldDB" id="A0A9D4GP78"/>
<accession>A0A9D4GP78</accession>
<name>A0A9D4GP78_DREPO</name>
<dbReference type="Proteomes" id="UP000828390">
    <property type="component" value="Unassembled WGS sequence"/>
</dbReference>
<protein>
    <submittedName>
        <fullName evidence="1">Uncharacterized protein</fullName>
    </submittedName>
</protein>
<keyword evidence="2" id="KW-1185">Reference proteome</keyword>
<sequence>MGGMHVLQTVLVQNCTRSQALAPVMRCSCFCLAPQPKKNKSLDDDSDDYKSSSLFYLSCRSAGLHLKNGHKYNVLGQYASLQ</sequence>
<comment type="caution">
    <text evidence="1">The sequence shown here is derived from an EMBL/GenBank/DDBJ whole genome shotgun (WGS) entry which is preliminary data.</text>
</comment>
<organism evidence="1 2">
    <name type="scientific">Dreissena polymorpha</name>
    <name type="common">Zebra mussel</name>
    <name type="synonym">Mytilus polymorpha</name>
    <dbReference type="NCBI Taxonomy" id="45954"/>
    <lineage>
        <taxon>Eukaryota</taxon>
        <taxon>Metazoa</taxon>
        <taxon>Spiralia</taxon>
        <taxon>Lophotrochozoa</taxon>
        <taxon>Mollusca</taxon>
        <taxon>Bivalvia</taxon>
        <taxon>Autobranchia</taxon>
        <taxon>Heteroconchia</taxon>
        <taxon>Euheterodonta</taxon>
        <taxon>Imparidentia</taxon>
        <taxon>Neoheterodontei</taxon>
        <taxon>Myida</taxon>
        <taxon>Dreissenoidea</taxon>
        <taxon>Dreissenidae</taxon>
        <taxon>Dreissena</taxon>
    </lineage>
</organism>
<evidence type="ECO:0000313" key="2">
    <source>
        <dbReference type="Proteomes" id="UP000828390"/>
    </source>
</evidence>
<reference evidence="1" key="1">
    <citation type="journal article" date="2019" name="bioRxiv">
        <title>The Genome of the Zebra Mussel, Dreissena polymorpha: A Resource for Invasive Species Research.</title>
        <authorList>
            <person name="McCartney M.A."/>
            <person name="Auch B."/>
            <person name="Kono T."/>
            <person name="Mallez S."/>
            <person name="Zhang Y."/>
            <person name="Obille A."/>
            <person name="Becker A."/>
            <person name="Abrahante J.E."/>
            <person name="Garbe J."/>
            <person name="Badalamenti J.P."/>
            <person name="Herman A."/>
            <person name="Mangelson H."/>
            <person name="Liachko I."/>
            <person name="Sullivan S."/>
            <person name="Sone E.D."/>
            <person name="Koren S."/>
            <person name="Silverstein K.A.T."/>
            <person name="Beckman K.B."/>
            <person name="Gohl D.M."/>
        </authorList>
    </citation>
    <scope>NUCLEOTIDE SEQUENCE</scope>
    <source>
        <strain evidence="1">Duluth1</strain>
        <tissue evidence="1">Whole animal</tissue>
    </source>
</reference>
<dbReference type="EMBL" id="JAIWYP010000005">
    <property type="protein sequence ID" value="KAH3820452.1"/>
    <property type="molecule type" value="Genomic_DNA"/>
</dbReference>
<gene>
    <name evidence="1" type="ORF">DPMN_122198</name>
</gene>
<proteinExistence type="predicted"/>